<dbReference type="Proteomes" id="UP000827549">
    <property type="component" value="Chromosome 1"/>
</dbReference>
<evidence type="ECO:0000259" key="8">
    <source>
        <dbReference type="Pfam" id="PF08240"/>
    </source>
</evidence>
<protein>
    <submittedName>
        <fullName evidence="9">D-xylulose reductase A</fullName>
    </submittedName>
</protein>
<evidence type="ECO:0000313" key="9">
    <source>
        <dbReference type="EMBL" id="WOO77076.1"/>
    </source>
</evidence>
<reference evidence="9" key="1">
    <citation type="submission" date="2023-10" db="EMBL/GenBank/DDBJ databases">
        <authorList>
            <person name="Noh H."/>
        </authorList>
    </citation>
    <scope>NUCLEOTIDE SEQUENCE</scope>
    <source>
        <strain evidence="9">DUCC4014</strain>
    </source>
</reference>
<accession>A0AAF0Y3Q7</accession>
<feature type="domain" description="Alcohol dehydrogenase-like C-terminal" evidence="7">
    <location>
        <begin position="205"/>
        <end position="349"/>
    </location>
</feature>
<dbReference type="Gene3D" id="3.90.180.10">
    <property type="entry name" value="Medium-chain alcohol dehydrogenases, catalytic domain"/>
    <property type="match status" value="1"/>
</dbReference>
<name>A0AAF0Y3Q7_9TREE</name>
<dbReference type="InterPro" id="IPR045306">
    <property type="entry name" value="SDH-like"/>
</dbReference>
<dbReference type="PANTHER" id="PTHR43161:SF9">
    <property type="entry name" value="SORBITOL DEHYDROGENASE"/>
    <property type="match status" value="1"/>
</dbReference>
<evidence type="ECO:0000256" key="1">
    <source>
        <dbReference type="ARBA" id="ARBA00001947"/>
    </source>
</evidence>
<comment type="similarity">
    <text evidence="2">Belongs to the zinc-containing alcohol dehydrogenase family.</text>
</comment>
<dbReference type="EMBL" id="CP086714">
    <property type="protein sequence ID" value="WOO77076.1"/>
    <property type="molecule type" value="Genomic_DNA"/>
</dbReference>
<dbReference type="InterPro" id="IPR013149">
    <property type="entry name" value="ADH-like_C"/>
</dbReference>
<evidence type="ECO:0000313" key="10">
    <source>
        <dbReference type="Proteomes" id="UP000827549"/>
    </source>
</evidence>
<dbReference type="InterPro" id="IPR036291">
    <property type="entry name" value="NAD(P)-bd_dom_sf"/>
</dbReference>
<keyword evidence="10" id="KW-1185">Reference proteome</keyword>
<proteinExistence type="inferred from homology"/>
<dbReference type="InterPro" id="IPR011032">
    <property type="entry name" value="GroES-like_sf"/>
</dbReference>
<dbReference type="RefSeq" id="XP_062623108.1">
    <property type="nucleotide sequence ID" value="XM_062767124.1"/>
</dbReference>
<dbReference type="InterPro" id="IPR013154">
    <property type="entry name" value="ADH-like_N"/>
</dbReference>
<dbReference type="Pfam" id="PF00107">
    <property type="entry name" value="ADH_zinc_N"/>
    <property type="match status" value="1"/>
</dbReference>
<gene>
    <name evidence="9" type="primary">xdhA_0</name>
    <name evidence="9" type="ORF">LOC62_01G000672</name>
</gene>
<evidence type="ECO:0000256" key="4">
    <source>
        <dbReference type="ARBA" id="ARBA00022833"/>
    </source>
</evidence>
<keyword evidence="3" id="KW-0479">Metal-binding</keyword>
<keyword evidence="4" id="KW-0862">Zinc</keyword>
<dbReference type="Pfam" id="PF08240">
    <property type="entry name" value="ADH_N"/>
    <property type="match status" value="1"/>
</dbReference>
<evidence type="ECO:0000259" key="7">
    <source>
        <dbReference type="Pfam" id="PF00107"/>
    </source>
</evidence>
<evidence type="ECO:0000256" key="3">
    <source>
        <dbReference type="ARBA" id="ARBA00022723"/>
    </source>
</evidence>
<keyword evidence="5" id="KW-0560">Oxidoreductase</keyword>
<dbReference type="SUPFAM" id="SSF51735">
    <property type="entry name" value="NAD(P)-binding Rossmann-fold domains"/>
    <property type="match status" value="1"/>
</dbReference>
<dbReference type="Gene3D" id="3.40.50.720">
    <property type="entry name" value="NAD(P)-binding Rossmann-like Domain"/>
    <property type="match status" value="1"/>
</dbReference>
<dbReference type="GO" id="GO:0003939">
    <property type="term" value="F:L-iditol 2-dehydrogenase (NAD+) activity"/>
    <property type="evidence" value="ECO:0007669"/>
    <property type="project" value="TreeGrafter"/>
</dbReference>
<dbReference type="SUPFAM" id="SSF50129">
    <property type="entry name" value="GroES-like"/>
    <property type="match status" value="1"/>
</dbReference>
<dbReference type="FunFam" id="3.40.50.720:FF:000068">
    <property type="entry name" value="Sorbitol dehydrogenase"/>
    <property type="match status" value="1"/>
</dbReference>
<sequence length="395" mass="42069">MTAATTFTPRDNPAFILHGKLQTSYEELPVPEVGPDEVLVEVKHTGICGSDVHFYNSGKLGLVSCSSAMCLGHESAGEVVQLGANLAAKAASAAQANGSAPAGAAPLQLGDRVALEPGTTCRMCDDCRRGQYQICEHMEFAAYPPHHGTLCRYYKLPYDLVYRLPDSVPTIYGAMMEPLSVAVHSVANVGGLRTNQNVLIFGAGPVGLLCMAAAKGLGAGRIIGVDINEERLAFAKGYAATDVYIPPKQNEGESRPDYSLRAARDLLASLRIPERGHGSIDLVVDATGAETCIQIGLNAVRPGGTFVQTGFGNPDVTIPMFRTVTNEIVLKGSWRYGSGDYPLSIDLVARGLVDLKPLLTHTFTFENALEAFELTRAGKDKDGKPVIKCVIHGPE</sequence>
<evidence type="ECO:0000256" key="5">
    <source>
        <dbReference type="ARBA" id="ARBA00023002"/>
    </source>
</evidence>
<dbReference type="PANTHER" id="PTHR43161">
    <property type="entry name" value="SORBITOL DEHYDROGENASE"/>
    <property type="match status" value="1"/>
</dbReference>
<evidence type="ECO:0000256" key="6">
    <source>
        <dbReference type="ARBA" id="ARBA00023027"/>
    </source>
</evidence>
<dbReference type="GO" id="GO:0046872">
    <property type="term" value="F:metal ion binding"/>
    <property type="evidence" value="ECO:0007669"/>
    <property type="project" value="UniProtKB-KW"/>
</dbReference>
<comment type="cofactor">
    <cofactor evidence="1">
        <name>Zn(2+)</name>
        <dbReference type="ChEBI" id="CHEBI:29105"/>
    </cofactor>
</comment>
<keyword evidence="6" id="KW-0520">NAD</keyword>
<dbReference type="CDD" id="cd05285">
    <property type="entry name" value="sorbitol_DH"/>
    <property type="match status" value="1"/>
</dbReference>
<dbReference type="GO" id="GO:0006062">
    <property type="term" value="P:sorbitol catabolic process"/>
    <property type="evidence" value="ECO:0007669"/>
    <property type="project" value="TreeGrafter"/>
</dbReference>
<organism evidence="9 10">
    <name type="scientific">Vanrija pseudolonga</name>
    <dbReference type="NCBI Taxonomy" id="143232"/>
    <lineage>
        <taxon>Eukaryota</taxon>
        <taxon>Fungi</taxon>
        <taxon>Dikarya</taxon>
        <taxon>Basidiomycota</taxon>
        <taxon>Agaricomycotina</taxon>
        <taxon>Tremellomycetes</taxon>
        <taxon>Trichosporonales</taxon>
        <taxon>Trichosporonaceae</taxon>
        <taxon>Vanrija</taxon>
    </lineage>
</organism>
<evidence type="ECO:0000256" key="2">
    <source>
        <dbReference type="ARBA" id="ARBA00008072"/>
    </source>
</evidence>
<dbReference type="AlphaFoldDB" id="A0AAF0Y3Q7"/>
<feature type="domain" description="Alcohol dehydrogenase-like N-terminal" evidence="8">
    <location>
        <begin position="34"/>
        <end position="166"/>
    </location>
</feature>
<dbReference type="GeneID" id="87803930"/>